<comment type="caution">
    <text evidence="3">The sequence shown here is derived from an EMBL/GenBank/DDBJ whole genome shotgun (WGS) entry which is preliminary data.</text>
</comment>
<keyword evidence="4" id="KW-1185">Reference proteome</keyword>
<feature type="transmembrane region" description="Helical" evidence="1">
    <location>
        <begin position="364"/>
        <end position="384"/>
    </location>
</feature>
<keyword evidence="1" id="KW-0812">Transmembrane</keyword>
<reference evidence="3 4" key="1">
    <citation type="submission" date="2018-09" db="EMBL/GenBank/DDBJ databases">
        <authorList>
            <person name="Grouzdev D.S."/>
            <person name="Krutkina M.S."/>
        </authorList>
    </citation>
    <scope>NUCLEOTIDE SEQUENCE [LARGE SCALE GENOMIC DNA]</scope>
    <source>
        <strain evidence="3 4">RmlP001</strain>
    </source>
</reference>
<keyword evidence="1" id="KW-0472">Membrane</keyword>
<feature type="transmembrane region" description="Helical" evidence="1">
    <location>
        <begin position="299"/>
        <end position="319"/>
    </location>
</feature>
<dbReference type="PANTHER" id="PTHR23028">
    <property type="entry name" value="ACETYLTRANSFERASE"/>
    <property type="match status" value="1"/>
</dbReference>
<feature type="transmembrane region" description="Helical" evidence="1">
    <location>
        <begin position="136"/>
        <end position="157"/>
    </location>
</feature>
<name>A0A4V1RIP6_9HYPH</name>
<dbReference type="GO" id="GO:0016020">
    <property type="term" value="C:membrane"/>
    <property type="evidence" value="ECO:0007669"/>
    <property type="project" value="TreeGrafter"/>
</dbReference>
<dbReference type="Pfam" id="PF01757">
    <property type="entry name" value="Acyl_transf_3"/>
    <property type="match status" value="1"/>
</dbReference>
<reference evidence="3 4" key="2">
    <citation type="submission" date="2019-02" db="EMBL/GenBank/DDBJ databases">
        <title>'Lichenibacterium ramalinii' gen. nov. sp. nov., 'Lichenibacterium minor' gen. nov. sp. nov.</title>
        <authorList>
            <person name="Pankratov T."/>
        </authorList>
    </citation>
    <scope>NUCLEOTIDE SEQUENCE [LARGE SCALE GENOMIC DNA]</scope>
    <source>
        <strain evidence="3 4">RmlP001</strain>
    </source>
</reference>
<feature type="transmembrane region" description="Helical" evidence="1">
    <location>
        <begin position="57"/>
        <end position="77"/>
    </location>
</feature>
<feature type="transmembrane region" description="Helical" evidence="1">
    <location>
        <begin position="275"/>
        <end position="293"/>
    </location>
</feature>
<dbReference type="GO" id="GO:0000271">
    <property type="term" value="P:polysaccharide biosynthetic process"/>
    <property type="evidence" value="ECO:0007669"/>
    <property type="project" value="TreeGrafter"/>
</dbReference>
<dbReference type="EMBL" id="QYBC01000008">
    <property type="protein sequence ID" value="RYB04963.1"/>
    <property type="molecule type" value="Genomic_DNA"/>
</dbReference>
<feature type="domain" description="Acyltransferase 3" evidence="2">
    <location>
        <begin position="59"/>
        <end position="384"/>
    </location>
</feature>
<dbReference type="Proteomes" id="UP000289411">
    <property type="component" value="Unassembled WGS sequence"/>
</dbReference>
<keyword evidence="1" id="KW-1133">Transmembrane helix</keyword>
<dbReference type="InterPro" id="IPR050879">
    <property type="entry name" value="Acyltransferase_3"/>
</dbReference>
<feature type="transmembrane region" description="Helical" evidence="1">
    <location>
        <begin position="243"/>
        <end position="263"/>
    </location>
</feature>
<feature type="transmembrane region" description="Helical" evidence="1">
    <location>
        <begin position="326"/>
        <end position="344"/>
    </location>
</feature>
<dbReference type="OrthoDB" id="9767863at2"/>
<evidence type="ECO:0000313" key="3">
    <source>
        <dbReference type="EMBL" id="RYB04963.1"/>
    </source>
</evidence>
<proteinExistence type="predicted"/>
<evidence type="ECO:0000256" key="1">
    <source>
        <dbReference type="SAM" id="Phobius"/>
    </source>
</evidence>
<gene>
    <name evidence="3" type="ORF">D3272_10850</name>
</gene>
<dbReference type="PANTHER" id="PTHR23028:SF53">
    <property type="entry name" value="ACYL_TRANSF_3 DOMAIN-CONTAINING PROTEIN"/>
    <property type="match status" value="1"/>
</dbReference>
<keyword evidence="3" id="KW-0012">Acyltransferase</keyword>
<accession>A0A4V1RIP6</accession>
<feature type="transmembrane region" description="Helical" evidence="1">
    <location>
        <begin position="218"/>
        <end position="237"/>
    </location>
</feature>
<protein>
    <submittedName>
        <fullName evidence="3">Acyltransferase</fullName>
    </submittedName>
</protein>
<dbReference type="InterPro" id="IPR002656">
    <property type="entry name" value="Acyl_transf_3_dom"/>
</dbReference>
<evidence type="ECO:0000259" key="2">
    <source>
        <dbReference type="Pfam" id="PF01757"/>
    </source>
</evidence>
<evidence type="ECO:0000313" key="4">
    <source>
        <dbReference type="Proteomes" id="UP000289411"/>
    </source>
</evidence>
<organism evidence="3 4">
    <name type="scientific">Lichenibacterium ramalinae</name>
    <dbReference type="NCBI Taxonomy" id="2316527"/>
    <lineage>
        <taxon>Bacteria</taxon>
        <taxon>Pseudomonadati</taxon>
        <taxon>Pseudomonadota</taxon>
        <taxon>Alphaproteobacteria</taxon>
        <taxon>Hyphomicrobiales</taxon>
        <taxon>Lichenihabitantaceae</taxon>
        <taxon>Lichenibacterium</taxon>
    </lineage>
</organism>
<sequence>MARSRHSADWILWGIPRYGNAHRTGRCATARLGPAEPTPQREATIAAPPPLQPRTPLLSLQVLRAVAALLVLVHHAAYDAGAIAARAGLPVPAPERFFDFGFGIHIFFVISGFIMLRTARGFGSARGAATFAVRRLIRVVPLYWLLTSLVLIGAAVAPGLLNTPPGGPAVVLGSYLFVPVARAGGEIRPVLGQGWTLDYEMFFYLLFALAMLLPRRRALPVLAGAMVGLVALGRLVPAPVAAVAVWTDGLLLEFLFGLGLGLAAERGLALTARQAAATVALGAAGAVALGPLAGAEALLPAWASAGLPAALVVAGCVLGPPWRRSGPVLALAVVGDASYSLYLSHPFAVRLLRSAWVGLMPAGVAPGLYLGLACAAALGTALALHRGVERPMTDWLQRRSRFAGPATRPILPEVPAAPHRS</sequence>
<feature type="transmembrane region" description="Helical" evidence="1">
    <location>
        <begin position="97"/>
        <end position="116"/>
    </location>
</feature>
<keyword evidence="3" id="KW-0808">Transferase</keyword>
<feature type="transmembrane region" description="Helical" evidence="1">
    <location>
        <begin position="195"/>
        <end position="213"/>
    </location>
</feature>
<dbReference type="AlphaFoldDB" id="A0A4V1RIP6"/>
<dbReference type="GO" id="GO:0016747">
    <property type="term" value="F:acyltransferase activity, transferring groups other than amino-acyl groups"/>
    <property type="evidence" value="ECO:0007669"/>
    <property type="project" value="InterPro"/>
</dbReference>